<dbReference type="EMBL" id="CP045875">
    <property type="protein sequence ID" value="QGG46368.1"/>
    <property type="molecule type" value="Genomic_DNA"/>
</dbReference>
<evidence type="ECO:0000313" key="2">
    <source>
        <dbReference type="Proteomes" id="UP000366051"/>
    </source>
</evidence>
<sequence>MSEKNNKIDVRSQIDKLNWEEAKKTGYTERGVHNDATFTARTECETDLRQDMLEVADEAEESQEKNNKKEQ</sequence>
<protein>
    <submittedName>
        <fullName evidence="1">Uncharacterized protein</fullName>
    </submittedName>
</protein>
<dbReference type="Proteomes" id="UP000366051">
    <property type="component" value="Chromosome"/>
</dbReference>
<dbReference type="KEGG" id="hcv:FTV88_0189"/>
<accession>A0A5Q2MVX0</accession>
<evidence type="ECO:0000313" key="1">
    <source>
        <dbReference type="EMBL" id="QGG46368.1"/>
    </source>
</evidence>
<dbReference type="RefSeq" id="WP_153723956.1">
    <property type="nucleotide sequence ID" value="NZ_CP045875.1"/>
</dbReference>
<dbReference type="AlphaFoldDB" id="A0A5Q2MVX0"/>
<keyword evidence="2" id="KW-1185">Reference proteome</keyword>
<reference evidence="2" key="1">
    <citation type="submission" date="2019-11" db="EMBL/GenBank/DDBJ databases">
        <title>Genome sequence of Heliorestis convoluta strain HH, an alkaliphilic and minimalistic phototrophic bacterium from a soda lake in Egypt.</title>
        <authorList>
            <person name="Dewey E.D."/>
            <person name="Stokes L.M."/>
            <person name="Burchell B.M."/>
            <person name="Shaffer K.N."/>
            <person name="Huntington A.M."/>
            <person name="Baker J.M."/>
            <person name="Nadendla S."/>
            <person name="Giglio M.G."/>
            <person name="Touchman J.W."/>
            <person name="Blankenship R.E."/>
            <person name="Madigan M.T."/>
            <person name="Sattley W.M."/>
        </authorList>
    </citation>
    <scope>NUCLEOTIDE SEQUENCE [LARGE SCALE GENOMIC DNA]</scope>
    <source>
        <strain evidence="2">HH</strain>
    </source>
</reference>
<name>A0A5Q2MVX0_9FIRM</name>
<proteinExistence type="predicted"/>
<organism evidence="1 2">
    <name type="scientific">Heliorestis convoluta</name>
    <dbReference type="NCBI Taxonomy" id="356322"/>
    <lineage>
        <taxon>Bacteria</taxon>
        <taxon>Bacillati</taxon>
        <taxon>Bacillota</taxon>
        <taxon>Clostridia</taxon>
        <taxon>Eubacteriales</taxon>
        <taxon>Heliobacteriaceae</taxon>
        <taxon>Heliorestis</taxon>
    </lineage>
</organism>
<gene>
    <name evidence="1" type="ORF">FTV88_0189</name>
</gene>
<dbReference type="OrthoDB" id="1683773at2"/>